<dbReference type="RefSeq" id="WP_390272521.1">
    <property type="nucleotide sequence ID" value="NZ_JBHRSA010000043.1"/>
</dbReference>
<accession>A0ABV7CWK9</accession>
<comment type="caution">
    <text evidence="1">The sequence shown here is derived from an EMBL/GenBank/DDBJ whole genome shotgun (WGS) entry which is preliminary data.</text>
</comment>
<keyword evidence="2" id="KW-1185">Reference proteome</keyword>
<dbReference type="Proteomes" id="UP001595279">
    <property type="component" value="Unassembled WGS sequence"/>
</dbReference>
<gene>
    <name evidence="1" type="ORF">ACFOGI_11385</name>
</gene>
<evidence type="ECO:0000313" key="2">
    <source>
        <dbReference type="Proteomes" id="UP001595279"/>
    </source>
</evidence>
<protein>
    <submittedName>
        <fullName evidence="1">Uncharacterized protein</fullName>
    </submittedName>
</protein>
<reference evidence="2" key="1">
    <citation type="journal article" date="2019" name="Int. J. Syst. Evol. Microbiol.">
        <title>The Global Catalogue of Microorganisms (GCM) 10K type strain sequencing project: providing services to taxonomists for standard genome sequencing and annotation.</title>
        <authorList>
            <consortium name="The Broad Institute Genomics Platform"/>
            <consortium name="The Broad Institute Genome Sequencing Center for Infectious Disease"/>
            <person name="Wu L."/>
            <person name="Ma J."/>
        </authorList>
    </citation>
    <scope>NUCLEOTIDE SEQUENCE [LARGE SCALE GENOMIC DNA]</scope>
    <source>
        <strain evidence="2">KCTC 13128</strain>
    </source>
</reference>
<name>A0ABV7CWK9_9BACI</name>
<dbReference type="EMBL" id="JBHRSA010000043">
    <property type="protein sequence ID" value="MFC3040851.1"/>
    <property type="molecule type" value="Genomic_DNA"/>
</dbReference>
<dbReference type="Pfam" id="PF25847">
    <property type="entry name" value="YgzA"/>
    <property type="match status" value="1"/>
</dbReference>
<sequence length="66" mass="7537">MLNDDLKVIMELKKMLVQHAVPISVRQDIDEQCDQVRKGGKTLAEIKENDPFIGEVIDMARKRTKG</sequence>
<organism evidence="1 2">
    <name type="scientific">Virgibacillus xinjiangensis</name>
    <dbReference type="NCBI Taxonomy" id="393090"/>
    <lineage>
        <taxon>Bacteria</taxon>
        <taxon>Bacillati</taxon>
        <taxon>Bacillota</taxon>
        <taxon>Bacilli</taxon>
        <taxon>Bacillales</taxon>
        <taxon>Bacillaceae</taxon>
        <taxon>Virgibacillus</taxon>
    </lineage>
</organism>
<evidence type="ECO:0000313" key="1">
    <source>
        <dbReference type="EMBL" id="MFC3040851.1"/>
    </source>
</evidence>
<proteinExistence type="predicted"/>
<dbReference type="InterPro" id="IPR058862">
    <property type="entry name" value="YgzA"/>
</dbReference>